<organism evidence="2 3">
    <name type="scientific">Vibrio mediterranei</name>
    <dbReference type="NCBI Taxonomy" id="689"/>
    <lineage>
        <taxon>Bacteria</taxon>
        <taxon>Pseudomonadati</taxon>
        <taxon>Pseudomonadota</taxon>
        <taxon>Gammaproteobacteria</taxon>
        <taxon>Vibrionales</taxon>
        <taxon>Vibrionaceae</taxon>
        <taxon>Vibrio</taxon>
    </lineage>
</organism>
<keyword evidence="1" id="KW-1133">Transmembrane helix</keyword>
<proteinExistence type="predicted"/>
<evidence type="ECO:0000256" key="1">
    <source>
        <dbReference type="SAM" id="Phobius"/>
    </source>
</evidence>
<keyword evidence="3" id="KW-1185">Reference proteome</keyword>
<dbReference type="Gene3D" id="3.30.450.20">
    <property type="entry name" value="PAS domain"/>
    <property type="match status" value="1"/>
</dbReference>
<dbReference type="Proteomes" id="UP000238163">
    <property type="component" value="Unassembled WGS sequence"/>
</dbReference>
<evidence type="ECO:0000313" key="3">
    <source>
        <dbReference type="Proteomes" id="UP000238163"/>
    </source>
</evidence>
<sequence>MRTLSVQWKITVLAGCCLLFTSIALIGFSLYNAINSQKAIQTLSSESVVEKSQALLEARADINAREVKDYFNEAIYRAEMLIANAKFQKYNAEENFVPSEDLRTALDEMIRQAVIEFPSIQGAYLVFKPNMLDGKRLRTDSLTF</sequence>
<name>A0ABX5DI94_9VIBR</name>
<comment type="caution">
    <text evidence="2">The sequence shown here is derived from an EMBL/GenBank/DDBJ whole genome shotgun (WGS) entry which is preliminary data.</text>
</comment>
<feature type="transmembrane region" description="Helical" evidence="1">
    <location>
        <begin position="12"/>
        <end position="34"/>
    </location>
</feature>
<reference evidence="2 3" key="2">
    <citation type="submission" date="2018-03" db="EMBL/GenBank/DDBJ databases">
        <title>Genetic Diversity and Phenotypic Plasticity of AHL Mediated Quorum Sensing in Environmental Strains of Vibrio mediterranei.</title>
        <authorList>
            <person name="Lantoine F."/>
            <person name="Vouve F."/>
        </authorList>
    </citation>
    <scope>NUCLEOTIDE SEQUENCE [LARGE SCALE GENOMIC DNA]</scope>
    <source>
        <strain evidence="2 3">17LN0615E</strain>
    </source>
</reference>
<evidence type="ECO:0008006" key="4">
    <source>
        <dbReference type="Google" id="ProtNLM"/>
    </source>
</evidence>
<dbReference type="EMBL" id="NWTN01000001">
    <property type="protein sequence ID" value="PRQ69394.1"/>
    <property type="molecule type" value="Genomic_DNA"/>
</dbReference>
<reference evidence="2 3" key="1">
    <citation type="submission" date="2017-09" db="EMBL/GenBank/DDBJ databases">
        <authorList>
            <person name="Girard L."/>
            <person name="Lami R."/>
            <person name="Suzuki M."/>
            <person name="Baudart J."/>
        </authorList>
    </citation>
    <scope>NUCLEOTIDE SEQUENCE [LARGE SCALE GENOMIC DNA]</scope>
    <source>
        <strain evidence="2 3">17LN0615E</strain>
    </source>
</reference>
<keyword evidence="1" id="KW-0812">Transmembrane</keyword>
<gene>
    <name evidence="2" type="ORF">COR51_02035</name>
</gene>
<evidence type="ECO:0000313" key="2">
    <source>
        <dbReference type="EMBL" id="PRQ69394.1"/>
    </source>
</evidence>
<keyword evidence="1" id="KW-0472">Membrane</keyword>
<accession>A0ABX5DI94</accession>
<protein>
    <recommendedName>
        <fullName evidence="4">Methyl-accepting chemotaxis protein</fullName>
    </recommendedName>
</protein>